<organism evidence="3 4">
    <name type="scientific">Defluviitoga tunisiensis</name>
    <dbReference type="NCBI Taxonomy" id="1006576"/>
    <lineage>
        <taxon>Bacteria</taxon>
        <taxon>Thermotogati</taxon>
        <taxon>Thermotogota</taxon>
        <taxon>Thermotogae</taxon>
        <taxon>Petrotogales</taxon>
        <taxon>Petrotogaceae</taxon>
        <taxon>Defluviitoga</taxon>
    </lineage>
</organism>
<proteinExistence type="predicted"/>
<dbReference type="Proteomes" id="UP000032809">
    <property type="component" value="Chromosome I"/>
</dbReference>
<feature type="signal peptide" evidence="1">
    <location>
        <begin position="1"/>
        <end position="22"/>
    </location>
</feature>
<dbReference type="Pfam" id="PF04205">
    <property type="entry name" value="FMN_bind"/>
    <property type="match status" value="2"/>
</dbReference>
<accession>A0A0C7NNU2</accession>
<protein>
    <recommendedName>
        <fullName evidence="2">FMN-binding domain-containing protein</fullName>
    </recommendedName>
</protein>
<evidence type="ECO:0000259" key="2">
    <source>
        <dbReference type="SMART" id="SM00900"/>
    </source>
</evidence>
<evidence type="ECO:0000313" key="4">
    <source>
        <dbReference type="Proteomes" id="UP000032809"/>
    </source>
</evidence>
<sequence length="236" mass="26391">MNKKRVLSVMLVVVLMVSMSFAALFGKAKWNDGTYVGYSDPSDRTYTKAVVKIEKGKIVEVTLEEIINTTGFAKDETYPWEPWHEAMKELPKRFVKANGTKIDTYTGATHSSEMAIQAVERALKRAEGFEGVIDGKYVGHSQISERNDRANAIIEVKDGKLVSVVLNEYRDVYNTGEPKTEETYPWEAFHEAKVVIAERILEKGTVPVDTYTGATGSSNMFIEAVKDAMIKAGFKF</sequence>
<gene>
    <name evidence="3" type="ORF">DTL3_0256</name>
</gene>
<evidence type="ECO:0000256" key="1">
    <source>
        <dbReference type="SAM" id="SignalP"/>
    </source>
</evidence>
<dbReference type="KEGG" id="dtn:DTL3_0256"/>
<feature type="chain" id="PRO_5002203657" description="FMN-binding domain-containing protein" evidence="1">
    <location>
        <begin position="23"/>
        <end position="236"/>
    </location>
</feature>
<dbReference type="OrthoDB" id="45418at2"/>
<dbReference type="GO" id="GO:0010181">
    <property type="term" value="F:FMN binding"/>
    <property type="evidence" value="ECO:0007669"/>
    <property type="project" value="InterPro"/>
</dbReference>
<reference evidence="4" key="1">
    <citation type="submission" date="2014-11" db="EMBL/GenBank/DDBJ databases">
        <authorList>
            <person name="Wibberg D."/>
        </authorList>
    </citation>
    <scope>NUCLEOTIDE SEQUENCE [LARGE SCALE GENOMIC DNA]</scope>
    <source>
        <strain evidence="4">L3</strain>
    </source>
</reference>
<dbReference type="AlphaFoldDB" id="A0A0C7NNU2"/>
<dbReference type="SMART" id="SM00900">
    <property type="entry name" value="FMN_bind"/>
    <property type="match status" value="2"/>
</dbReference>
<dbReference type="EMBL" id="LN824141">
    <property type="protein sequence ID" value="CEP77587.1"/>
    <property type="molecule type" value="Genomic_DNA"/>
</dbReference>
<dbReference type="Gene3D" id="3.90.1010.20">
    <property type="match status" value="2"/>
</dbReference>
<feature type="domain" description="FMN-binding" evidence="2">
    <location>
        <begin position="139"/>
        <end position="232"/>
    </location>
</feature>
<evidence type="ECO:0000313" key="3">
    <source>
        <dbReference type="EMBL" id="CEP77587.1"/>
    </source>
</evidence>
<dbReference type="STRING" id="1006576.DTL3_0256"/>
<feature type="domain" description="FMN-binding" evidence="2">
    <location>
        <begin position="37"/>
        <end position="126"/>
    </location>
</feature>
<dbReference type="GO" id="GO:0016020">
    <property type="term" value="C:membrane"/>
    <property type="evidence" value="ECO:0007669"/>
    <property type="project" value="InterPro"/>
</dbReference>
<dbReference type="RefSeq" id="WP_045087186.1">
    <property type="nucleotide sequence ID" value="NZ_LN824141.1"/>
</dbReference>
<keyword evidence="4" id="KW-1185">Reference proteome</keyword>
<keyword evidence="1" id="KW-0732">Signal</keyword>
<dbReference type="HOGENOM" id="CLU_1173875_0_0_0"/>
<dbReference type="InterPro" id="IPR007329">
    <property type="entry name" value="FMN-bd"/>
</dbReference>
<name>A0A0C7NNU2_DEFTU</name>